<dbReference type="Pfam" id="PF02779">
    <property type="entry name" value="Transket_pyr"/>
    <property type="match status" value="1"/>
</dbReference>
<name>A0A1S8M9U5_9CLOT</name>
<dbReference type="InterPro" id="IPR005477">
    <property type="entry name" value="Dxylulose-5-P_synthase"/>
</dbReference>
<evidence type="ECO:0000313" key="11">
    <source>
        <dbReference type="EMBL" id="URZ11845.1"/>
    </source>
</evidence>
<dbReference type="HAMAP" id="MF_00315">
    <property type="entry name" value="DXP_synth"/>
    <property type="match status" value="1"/>
</dbReference>
<dbReference type="CDD" id="cd02007">
    <property type="entry name" value="TPP_DXS"/>
    <property type="match status" value="1"/>
</dbReference>
<dbReference type="SUPFAM" id="SSF52922">
    <property type="entry name" value="TK C-terminal domain-like"/>
    <property type="match status" value="1"/>
</dbReference>
<dbReference type="KEGG" id="crw:CROST_025620"/>
<dbReference type="PROSITE" id="PS00802">
    <property type="entry name" value="TRANSKETOLASE_2"/>
    <property type="match status" value="1"/>
</dbReference>
<comment type="similarity">
    <text evidence="2 10">Belongs to the transketolase family. DXPS subfamily.</text>
</comment>
<dbReference type="GO" id="GO:0008661">
    <property type="term" value="F:1-deoxy-D-xylulose-5-phosphate synthase activity"/>
    <property type="evidence" value="ECO:0007669"/>
    <property type="project" value="UniProtKB-UniRule"/>
</dbReference>
<feature type="binding site" evidence="10">
    <location>
        <position position="146"/>
    </location>
    <ligand>
        <name>Mg(2+)</name>
        <dbReference type="ChEBI" id="CHEBI:18420"/>
    </ligand>
</feature>
<dbReference type="NCBIfam" id="TIGR00204">
    <property type="entry name" value="dxs"/>
    <property type="match status" value="1"/>
</dbReference>
<protein>
    <recommendedName>
        <fullName evidence="10">1-deoxy-D-xylulose-5-phosphate synthase</fullName>
        <ecNumber evidence="10">2.2.1.7</ecNumber>
    </recommendedName>
    <alternativeName>
        <fullName evidence="10">1-deoxyxylulose-5-phosphate synthase</fullName>
        <shortName evidence="10">DXP synthase</shortName>
        <shortName evidence="10">DXPS</shortName>
    </alternativeName>
</protein>
<comment type="function">
    <text evidence="10">Catalyzes the acyloin condensation reaction between C atoms 2 and 3 of pyruvate and glyceraldehyde 3-phosphate to yield 1-deoxy-D-xylulose-5-phosphate (DXP).</text>
</comment>
<feature type="binding site" evidence="10">
    <location>
        <position position="175"/>
    </location>
    <ligand>
        <name>thiamine diphosphate</name>
        <dbReference type="ChEBI" id="CHEBI:58937"/>
    </ligand>
</feature>
<evidence type="ECO:0000256" key="5">
    <source>
        <dbReference type="ARBA" id="ARBA00022723"/>
    </source>
</evidence>
<dbReference type="PANTHER" id="PTHR43322:SF5">
    <property type="entry name" value="1-DEOXY-D-XYLULOSE-5-PHOSPHATE SYNTHASE, CHLOROPLASTIC"/>
    <property type="match status" value="1"/>
</dbReference>
<dbReference type="NCBIfam" id="NF003933">
    <property type="entry name" value="PRK05444.2-2"/>
    <property type="match status" value="1"/>
</dbReference>
<dbReference type="GO" id="GO:0030976">
    <property type="term" value="F:thiamine pyrophosphate binding"/>
    <property type="evidence" value="ECO:0007669"/>
    <property type="project" value="UniProtKB-UniRule"/>
</dbReference>
<dbReference type="RefSeq" id="WP_077833697.1">
    <property type="nucleotide sequence ID" value="NZ_CP096983.1"/>
</dbReference>
<dbReference type="EMBL" id="CP096983">
    <property type="protein sequence ID" value="URZ11845.1"/>
    <property type="molecule type" value="Genomic_DNA"/>
</dbReference>
<keyword evidence="4 10" id="KW-0808">Transferase</keyword>
<dbReference type="STRING" id="84029.CROST_24230"/>
<keyword evidence="8 10" id="KW-0786">Thiamine pyrophosphate</keyword>
<dbReference type="PROSITE" id="PS00801">
    <property type="entry name" value="TRANSKETOLASE_1"/>
    <property type="match status" value="1"/>
</dbReference>
<reference evidence="11 12" key="1">
    <citation type="submission" date="2022-04" db="EMBL/GenBank/DDBJ databases">
        <title>Genome sequence of C. roseum typestrain.</title>
        <authorList>
            <person name="Poehlein A."/>
            <person name="Schoch T."/>
            <person name="Duerre P."/>
            <person name="Daniel R."/>
        </authorList>
    </citation>
    <scope>NUCLEOTIDE SEQUENCE [LARGE SCALE GENOMIC DNA]</scope>
    <source>
        <strain evidence="11 12">DSM 7320</strain>
    </source>
</reference>
<sequence length="619" mass="68939">MYNILDKYEDLDDIKNMSNDKLKEFSSEIREFLIEKISKTGGHLASNLGVVELTLSLYKVFNLKKDKIIWDVGHQAYVHKILTGRRDKFDSLRQFDGLSGFPKRSESPYDAFDTGHSSTSISAAVGIARARDLSKENYKVIAVIGDGALTGGMAIEALNDIGYKKTNVIIILNDNQMSIAKNVGSISRYLNNLRLDPKYNKLKKDVKSKLQRTNIGSEVANSIEKIKGGIKQMVVDGMFFEDIGIKYLGPIDGHNIEELIRVISKAKEVKGPVILHVITKKGKGYKYAEENPNKFHGVGKFDLKSGEILSKSKDTYSKAFGRAILEVAKNNNKVVGITAAMTDGSGLCPFSKEFPERFFDVGISEQHAVTMAAGLAVSGYRPIFAVYSTFLQRAYDQVLHDVCIQKLPVIFAIDRAGIVGEDGETHQGVFDISYLSSIPNITIMAPKCVEELEYIIKWSVKQNYPIAVRYPKGGDDILGSIVPLKEFTYGKWEILNDGKEIAIVAVGKMVQRALMVKNELLKFGINCAIINATFIKPIDTELLNKFARDNFKFVIIEDNVLHGGIGSLILEHLNSEKLKNDVLTLGFKDEFITHGSTEILYKLYGLDVKSICEKIISFK</sequence>
<dbReference type="InterPro" id="IPR009014">
    <property type="entry name" value="Transketo_C/PFOR_II"/>
</dbReference>
<evidence type="ECO:0000313" key="12">
    <source>
        <dbReference type="Proteomes" id="UP000190951"/>
    </source>
</evidence>
<dbReference type="InterPro" id="IPR005475">
    <property type="entry name" value="Transketolase-like_Pyr-bd"/>
</dbReference>
<evidence type="ECO:0000256" key="3">
    <source>
        <dbReference type="ARBA" id="ARBA00011738"/>
    </source>
</evidence>
<keyword evidence="9 10" id="KW-0414">Isoprene biosynthesis</keyword>
<dbReference type="EC" id="2.2.1.7" evidence="10"/>
<evidence type="ECO:0000256" key="8">
    <source>
        <dbReference type="ARBA" id="ARBA00023052"/>
    </source>
</evidence>
<dbReference type="Pfam" id="PF02780">
    <property type="entry name" value="Transketolase_C"/>
    <property type="match status" value="1"/>
</dbReference>
<dbReference type="AlphaFoldDB" id="A0A1S8M9U5"/>
<comment type="cofactor">
    <cofactor evidence="10">
        <name>Mg(2+)</name>
        <dbReference type="ChEBI" id="CHEBI:18420"/>
    </cofactor>
    <text evidence="10">Binds 1 Mg(2+) ion per subunit.</text>
</comment>
<dbReference type="GO" id="GO:0009228">
    <property type="term" value="P:thiamine biosynthetic process"/>
    <property type="evidence" value="ECO:0007669"/>
    <property type="project" value="UniProtKB-UniRule"/>
</dbReference>
<feature type="binding site" evidence="10">
    <location>
        <position position="365"/>
    </location>
    <ligand>
        <name>thiamine diphosphate</name>
        <dbReference type="ChEBI" id="CHEBI:58937"/>
    </ligand>
</feature>
<proteinExistence type="inferred from homology"/>
<evidence type="ECO:0000256" key="6">
    <source>
        <dbReference type="ARBA" id="ARBA00022842"/>
    </source>
</evidence>
<feature type="binding site" evidence="10">
    <location>
        <position position="74"/>
    </location>
    <ligand>
        <name>thiamine diphosphate</name>
        <dbReference type="ChEBI" id="CHEBI:58937"/>
    </ligand>
</feature>
<dbReference type="InterPro" id="IPR029061">
    <property type="entry name" value="THDP-binding"/>
</dbReference>
<dbReference type="Gene3D" id="3.40.50.970">
    <property type="match status" value="2"/>
</dbReference>
<comment type="pathway">
    <text evidence="1 10">Metabolic intermediate biosynthesis; 1-deoxy-D-xylulose 5-phosphate biosynthesis; 1-deoxy-D-xylulose 5-phosphate from D-glyceraldehyde 3-phosphate and pyruvate: step 1/1.</text>
</comment>
<dbReference type="GO" id="GO:0016114">
    <property type="term" value="P:terpenoid biosynthetic process"/>
    <property type="evidence" value="ECO:0007669"/>
    <property type="project" value="UniProtKB-UniRule"/>
</dbReference>
<evidence type="ECO:0000256" key="4">
    <source>
        <dbReference type="ARBA" id="ARBA00022679"/>
    </source>
</evidence>
<dbReference type="CDD" id="cd07033">
    <property type="entry name" value="TPP_PYR_DXS_TK_like"/>
    <property type="match status" value="1"/>
</dbReference>
<gene>
    <name evidence="11" type="primary">dxs_1</name>
    <name evidence="10" type="synonym">dxs</name>
    <name evidence="11" type="ORF">CROST_025620</name>
</gene>
<keyword evidence="6 10" id="KW-0460">Magnesium</keyword>
<dbReference type="SUPFAM" id="SSF52518">
    <property type="entry name" value="Thiamin diphosphate-binding fold (THDP-binding)"/>
    <property type="match status" value="2"/>
</dbReference>
<dbReference type="PANTHER" id="PTHR43322">
    <property type="entry name" value="1-D-DEOXYXYLULOSE 5-PHOSPHATE SYNTHASE-RELATED"/>
    <property type="match status" value="1"/>
</dbReference>
<dbReference type="SMART" id="SM00861">
    <property type="entry name" value="Transket_pyr"/>
    <property type="match status" value="1"/>
</dbReference>
<feature type="binding site" evidence="10">
    <location>
        <position position="175"/>
    </location>
    <ligand>
        <name>Mg(2+)</name>
        <dbReference type="ChEBI" id="CHEBI:18420"/>
    </ligand>
</feature>
<dbReference type="InterPro" id="IPR033248">
    <property type="entry name" value="Transketolase_C"/>
</dbReference>
<dbReference type="InterPro" id="IPR020826">
    <property type="entry name" value="Transketolase_BS"/>
</dbReference>
<comment type="cofactor">
    <cofactor evidence="10">
        <name>thiamine diphosphate</name>
        <dbReference type="ChEBI" id="CHEBI:58937"/>
    </cofactor>
    <text evidence="10">Binds 1 thiamine pyrophosphate per subunit.</text>
</comment>
<dbReference type="Gene3D" id="3.40.50.920">
    <property type="match status" value="1"/>
</dbReference>
<organism evidence="11 12">
    <name type="scientific">Clostridium felsineum</name>
    <dbReference type="NCBI Taxonomy" id="36839"/>
    <lineage>
        <taxon>Bacteria</taxon>
        <taxon>Bacillati</taxon>
        <taxon>Bacillota</taxon>
        <taxon>Clostridia</taxon>
        <taxon>Eubacteriales</taxon>
        <taxon>Clostridiaceae</taxon>
        <taxon>Clostridium</taxon>
    </lineage>
</organism>
<accession>A0A1S8M9U5</accession>
<evidence type="ECO:0000256" key="9">
    <source>
        <dbReference type="ARBA" id="ARBA00023229"/>
    </source>
</evidence>
<dbReference type="GO" id="GO:0000287">
    <property type="term" value="F:magnesium ion binding"/>
    <property type="evidence" value="ECO:0007669"/>
    <property type="project" value="UniProtKB-UniRule"/>
</dbReference>
<dbReference type="GO" id="GO:0005829">
    <property type="term" value="C:cytosol"/>
    <property type="evidence" value="ECO:0007669"/>
    <property type="project" value="TreeGrafter"/>
</dbReference>
<keyword evidence="12" id="KW-1185">Reference proteome</keyword>
<dbReference type="FunFam" id="3.40.50.970:FF:000005">
    <property type="entry name" value="1-deoxy-D-xylulose-5-phosphate synthase"/>
    <property type="match status" value="1"/>
</dbReference>
<dbReference type="Proteomes" id="UP000190951">
    <property type="component" value="Chromosome"/>
</dbReference>
<evidence type="ECO:0000256" key="10">
    <source>
        <dbReference type="HAMAP-Rule" id="MF_00315"/>
    </source>
</evidence>
<feature type="binding site" evidence="10">
    <location>
        <position position="285"/>
    </location>
    <ligand>
        <name>thiamine diphosphate</name>
        <dbReference type="ChEBI" id="CHEBI:58937"/>
    </ligand>
</feature>
<dbReference type="InterPro" id="IPR049557">
    <property type="entry name" value="Transketolase_CS"/>
</dbReference>
<keyword evidence="5 10" id="KW-0479">Metal-binding</keyword>
<evidence type="ECO:0000256" key="1">
    <source>
        <dbReference type="ARBA" id="ARBA00004980"/>
    </source>
</evidence>
<feature type="binding site" evidence="10">
    <location>
        <begin position="115"/>
        <end position="117"/>
    </location>
    <ligand>
        <name>thiamine diphosphate</name>
        <dbReference type="ChEBI" id="CHEBI:58937"/>
    </ligand>
</feature>
<feature type="binding site" evidence="10">
    <location>
        <begin position="147"/>
        <end position="148"/>
    </location>
    <ligand>
        <name>thiamine diphosphate</name>
        <dbReference type="ChEBI" id="CHEBI:58937"/>
    </ligand>
</feature>
<evidence type="ECO:0000256" key="2">
    <source>
        <dbReference type="ARBA" id="ARBA00011081"/>
    </source>
</evidence>
<dbReference type="Pfam" id="PF13292">
    <property type="entry name" value="DXP_synthase_N"/>
    <property type="match status" value="1"/>
</dbReference>
<evidence type="ECO:0000256" key="7">
    <source>
        <dbReference type="ARBA" id="ARBA00022977"/>
    </source>
</evidence>
<comment type="catalytic activity">
    <reaction evidence="10">
        <text>D-glyceraldehyde 3-phosphate + pyruvate + H(+) = 1-deoxy-D-xylulose 5-phosphate + CO2</text>
        <dbReference type="Rhea" id="RHEA:12605"/>
        <dbReference type="ChEBI" id="CHEBI:15361"/>
        <dbReference type="ChEBI" id="CHEBI:15378"/>
        <dbReference type="ChEBI" id="CHEBI:16526"/>
        <dbReference type="ChEBI" id="CHEBI:57792"/>
        <dbReference type="ChEBI" id="CHEBI:59776"/>
        <dbReference type="EC" id="2.2.1.7"/>
    </reaction>
</comment>
<dbReference type="GO" id="GO:0019288">
    <property type="term" value="P:isopentenyl diphosphate biosynthetic process, methylerythritol 4-phosphate pathway"/>
    <property type="evidence" value="ECO:0007669"/>
    <property type="project" value="TreeGrafter"/>
</dbReference>
<comment type="subunit">
    <text evidence="3 10">Homodimer.</text>
</comment>
<keyword evidence="7 10" id="KW-0784">Thiamine biosynthesis</keyword>